<feature type="domain" description="Retrovirus-related Pol polyprotein from transposon TNT 1-94-like beta-barrel" evidence="1">
    <location>
        <begin position="325"/>
        <end position="374"/>
    </location>
</feature>
<dbReference type="Pfam" id="PF22936">
    <property type="entry name" value="Pol_BBD"/>
    <property type="match status" value="1"/>
</dbReference>
<gene>
    <name evidence="2" type="ORF">CR513_35006</name>
</gene>
<evidence type="ECO:0000313" key="2">
    <source>
        <dbReference type="EMBL" id="RDX84008.1"/>
    </source>
</evidence>
<organism evidence="2 3">
    <name type="scientific">Mucuna pruriens</name>
    <name type="common">Velvet bean</name>
    <name type="synonym">Dolichos pruriens</name>
    <dbReference type="NCBI Taxonomy" id="157652"/>
    <lineage>
        <taxon>Eukaryota</taxon>
        <taxon>Viridiplantae</taxon>
        <taxon>Streptophyta</taxon>
        <taxon>Embryophyta</taxon>
        <taxon>Tracheophyta</taxon>
        <taxon>Spermatophyta</taxon>
        <taxon>Magnoliopsida</taxon>
        <taxon>eudicotyledons</taxon>
        <taxon>Gunneridae</taxon>
        <taxon>Pentapetalae</taxon>
        <taxon>rosids</taxon>
        <taxon>fabids</taxon>
        <taxon>Fabales</taxon>
        <taxon>Fabaceae</taxon>
        <taxon>Papilionoideae</taxon>
        <taxon>50 kb inversion clade</taxon>
        <taxon>NPAAA clade</taxon>
        <taxon>indigoferoid/millettioid clade</taxon>
        <taxon>Phaseoleae</taxon>
        <taxon>Mucuna</taxon>
    </lineage>
</organism>
<dbReference type="InterPro" id="IPR054722">
    <property type="entry name" value="PolX-like_BBD"/>
</dbReference>
<dbReference type="AlphaFoldDB" id="A0A371G0D9"/>
<evidence type="ECO:0000313" key="3">
    <source>
        <dbReference type="Proteomes" id="UP000257109"/>
    </source>
</evidence>
<proteinExistence type="predicted"/>
<dbReference type="EMBL" id="QJKJ01007177">
    <property type="protein sequence ID" value="RDX84008.1"/>
    <property type="molecule type" value="Genomic_DNA"/>
</dbReference>
<keyword evidence="3" id="KW-1185">Reference proteome</keyword>
<protein>
    <recommendedName>
        <fullName evidence="1">Retrovirus-related Pol polyprotein from transposon TNT 1-94-like beta-barrel domain-containing protein</fullName>
    </recommendedName>
</protein>
<accession>A0A371G0D9</accession>
<dbReference type="PANTHER" id="PTHR34222">
    <property type="entry name" value="GAG_PRE-INTEGRS DOMAIN-CONTAINING PROTEIN"/>
    <property type="match status" value="1"/>
</dbReference>
<comment type="caution">
    <text evidence="2">The sequence shown here is derived from an EMBL/GenBank/DDBJ whole genome shotgun (WGS) entry which is preliminary data.</text>
</comment>
<dbReference type="PANTHER" id="PTHR34222:SF37">
    <property type="entry name" value="RETROTRANSPOSON GAG DOMAIN-CONTAINING PROTEIN"/>
    <property type="match status" value="1"/>
</dbReference>
<sequence>SSRSSKLYFYCLTLVNRYPLTRPTHWCKTSQSLLYHSQLLVIMVEDKVIILGPNELPNLYIRTMLKRRKKLSRIEGSGPPRDDSKFEAWDDEDSFIINMATKFYDFGNKPELYIWKNLIETYSIKKDSVAYYDIESKIFNSRQGTLSITEYYGILNRLWIELDQYQGLKMSKTDSIAYTGLIERGRIFKFLHDLNFEYDPIWVQIVGKEKLPSLSASQDTQRLVMLDKGCSNTGSAMVTEKDFTKRSTFEGKLFTKSSHGEYYTPNSDVGEQTTSDKENVIEHPSILQIDQDIQAFSKEEMDRLRALLNSTSKSLVSCGLTMKVSKEQPIIVANGDHVPIVGYGNIQLQSSLSLYNVLHVPKLANNLISIHRLIQD</sequence>
<dbReference type="Proteomes" id="UP000257109">
    <property type="component" value="Unassembled WGS sequence"/>
</dbReference>
<name>A0A371G0D9_MUCPR</name>
<reference evidence="2" key="1">
    <citation type="submission" date="2018-05" db="EMBL/GenBank/DDBJ databases">
        <title>Draft genome of Mucuna pruriens seed.</title>
        <authorList>
            <person name="Nnadi N.E."/>
            <person name="Vos R."/>
            <person name="Hasami M.H."/>
            <person name="Devisetty U.K."/>
            <person name="Aguiy J.C."/>
        </authorList>
    </citation>
    <scope>NUCLEOTIDE SEQUENCE [LARGE SCALE GENOMIC DNA]</scope>
    <source>
        <strain evidence="2">JCA_2017</strain>
    </source>
</reference>
<dbReference type="OrthoDB" id="439192at2759"/>
<evidence type="ECO:0000259" key="1">
    <source>
        <dbReference type="Pfam" id="PF22936"/>
    </source>
</evidence>
<feature type="non-terminal residue" evidence="2">
    <location>
        <position position="1"/>
    </location>
</feature>